<dbReference type="Proteomes" id="UP001148629">
    <property type="component" value="Unassembled WGS sequence"/>
</dbReference>
<name>A0ACC1SRW1_9HYPO</name>
<organism evidence="1 2">
    <name type="scientific">Fusarium decemcellulare</name>
    <dbReference type="NCBI Taxonomy" id="57161"/>
    <lineage>
        <taxon>Eukaryota</taxon>
        <taxon>Fungi</taxon>
        <taxon>Dikarya</taxon>
        <taxon>Ascomycota</taxon>
        <taxon>Pezizomycotina</taxon>
        <taxon>Sordariomycetes</taxon>
        <taxon>Hypocreomycetidae</taxon>
        <taxon>Hypocreales</taxon>
        <taxon>Nectriaceae</taxon>
        <taxon>Fusarium</taxon>
        <taxon>Fusarium decemcellulare species complex</taxon>
    </lineage>
</organism>
<dbReference type="EMBL" id="JANRMS010000163">
    <property type="protein sequence ID" value="KAJ3545120.1"/>
    <property type="molecule type" value="Genomic_DNA"/>
</dbReference>
<gene>
    <name evidence="1" type="ORF">NM208_g2670</name>
</gene>
<keyword evidence="2" id="KW-1185">Reference proteome</keyword>
<proteinExistence type="predicted"/>
<comment type="caution">
    <text evidence="1">The sequence shown here is derived from an EMBL/GenBank/DDBJ whole genome shotgun (WGS) entry which is preliminary data.</text>
</comment>
<sequence length="428" mass="46755">MTSVQSTAPFSDPLWYSRGHSLYYNESHIRLRDEVRQYIQTHIAPHCEEWEKNGLVPPEAIKKYAKAGFMAASLFPLPVSHLGGVRLPGGVEPSEWNEFHDLIFMDEVARCGFLGVVFGLACGNIIGAPPIIRFGTDAQKDKFLPGIIKGDICFCLGVTEPDAGSDVAGLTTTAVRKGNKYIVDGSKKWITNGLWADYCTAAVRTGGPGQGGISVLIIPLDSPGVTRKRLYNSGVSASGSTYLEFDNVEVPVENLLGKENQGFRVIMSNFNHERIWLATTALRLARVCVEDSYLYATKRETFGKPLISHQVIRTKLSTAGRSIDSAHAYLEQLVYMHAEAQRRRGCEAVGIGGLLANCKVLSCQVLERTNREAQQIMGGVGYSKAGRGSRVEQISRDLRVMVVGGGSEEILTDFSLQQEAKALSGPKL</sequence>
<accession>A0ACC1SRW1</accession>
<evidence type="ECO:0000313" key="1">
    <source>
        <dbReference type="EMBL" id="KAJ3545120.1"/>
    </source>
</evidence>
<evidence type="ECO:0000313" key="2">
    <source>
        <dbReference type="Proteomes" id="UP001148629"/>
    </source>
</evidence>
<reference evidence="1" key="1">
    <citation type="submission" date="2022-08" db="EMBL/GenBank/DDBJ databases">
        <title>Genome Sequence of Fusarium decemcellulare.</title>
        <authorList>
            <person name="Buettner E."/>
        </authorList>
    </citation>
    <scope>NUCLEOTIDE SEQUENCE</scope>
    <source>
        <strain evidence="1">Babe19</strain>
    </source>
</reference>
<protein>
    <submittedName>
        <fullName evidence="1">Uncharacterized protein</fullName>
    </submittedName>
</protein>